<dbReference type="InterPro" id="IPR011782">
    <property type="entry name" value="Pept_S1C_Do"/>
</dbReference>
<keyword evidence="6" id="KW-0812">Transmembrane</keyword>
<evidence type="ECO:0000256" key="4">
    <source>
        <dbReference type="ARBA" id="ARBA00022801"/>
    </source>
</evidence>
<feature type="transmembrane region" description="Helical" evidence="6">
    <location>
        <begin position="29"/>
        <end position="48"/>
    </location>
</feature>
<evidence type="ECO:0000256" key="5">
    <source>
        <dbReference type="ARBA" id="ARBA00022825"/>
    </source>
</evidence>
<sequence length="510" mass="54224">MYNRYSELPNKAKVRARNPENQISRERRYGFLVLSAVTIFVFTVGLALNAKARGAPESFADLVEQLSPAVVNISTTQTVKSGGGGGGPQLPEGHPFEDFFKDFGPKGKDGERSRKATSLGSGFVIDAKAGYVITNNHVIDGADEITVVFTDGEKLPATLVGTDPKTDIAVLKIDPNGHELVGVNWGDSEKSRVGDWVLAIGNPYGLGGTVTAGIISADNRDIRSGPYDDYIQTDASINKGNSGGPLFNMDGEVIGINTAIFSQSGGSIGIGFSIPSQLAEPVVKQLIEFGKTRRGWLGVVIQPVTEEFAESLDLENTDGVLVAGVPEEGPAFKAGIKAGDVILEFNGEAVTEPRELSRLVADTKVGSKVTVDLWRNGEKKEVSVVLGELEKAETEMAAVSPAEIGDGKSVEKLGMELATVNDALRKKFGLGADAEGVVITKVDQDSEAAKKDIRPGDILLEVQLEPVSTTDQVKAQLKAIADTDKKSVLMLLKRGQNSRFVALSLDKDKG</sequence>
<dbReference type="Gene3D" id="2.30.42.10">
    <property type="match status" value="2"/>
</dbReference>
<name>A0ABY4WAK1_9PROT</name>
<dbReference type="SUPFAM" id="SSF50494">
    <property type="entry name" value="Trypsin-like serine proteases"/>
    <property type="match status" value="1"/>
</dbReference>
<feature type="domain" description="PDZ" evidence="7">
    <location>
        <begin position="398"/>
        <end position="496"/>
    </location>
</feature>
<dbReference type="Gene3D" id="2.40.10.120">
    <property type="match status" value="1"/>
</dbReference>
<keyword evidence="6" id="KW-0472">Membrane</keyword>
<keyword evidence="4" id="KW-0378">Hydrolase</keyword>
<keyword evidence="3" id="KW-0677">Repeat</keyword>
<dbReference type="PRINTS" id="PR00834">
    <property type="entry name" value="PROTEASES2C"/>
</dbReference>
<dbReference type="Pfam" id="PF13365">
    <property type="entry name" value="Trypsin_2"/>
    <property type="match status" value="1"/>
</dbReference>
<gene>
    <name evidence="8" type="ORF">NBZ79_07325</name>
</gene>
<dbReference type="SUPFAM" id="SSF50156">
    <property type="entry name" value="PDZ domain-like"/>
    <property type="match status" value="2"/>
</dbReference>
<dbReference type="NCBIfam" id="TIGR02037">
    <property type="entry name" value="degP_htrA_DO"/>
    <property type="match status" value="1"/>
</dbReference>
<accession>A0ABY4WAK1</accession>
<evidence type="ECO:0000256" key="1">
    <source>
        <dbReference type="ARBA" id="ARBA00022670"/>
    </source>
</evidence>
<dbReference type="InterPro" id="IPR001478">
    <property type="entry name" value="PDZ"/>
</dbReference>
<keyword evidence="5" id="KW-0720">Serine protease</keyword>
<dbReference type="InterPro" id="IPR036034">
    <property type="entry name" value="PDZ_sf"/>
</dbReference>
<dbReference type="Pfam" id="PF13180">
    <property type="entry name" value="PDZ_2"/>
    <property type="match status" value="1"/>
</dbReference>
<evidence type="ECO:0000256" key="3">
    <source>
        <dbReference type="ARBA" id="ARBA00022737"/>
    </source>
</evidence>
<dbReference type="PROSITE" id="PS50106">
    <property type="entry name" value="PDZ"/>
    <property type="match status" value="2"/>
</dbReference>
<proteinExistence type="predicted"/>
<evidence type="ECO:0000256" key="2">
    <source>
        <dbReference type="ARBA" id="ARBA00022729"/>
    </source>
</evidence>
<evidence type="ECO:0000313" key="9">
    <source>
        <dbReference type="Proteomes" id="UP001056291"/>
    </source>
</evidence>
<keyword evidence="9" id="KW-1185">Reference proteome</keyword>
<keyword evidence="2" id="KW-0732">Signal</keyword>
<dbReference type="EMBL" id="CP098747">
    <property type="protein sequence ID" value="USG62785.1"/>
    <property type="molecule type" value="Genomic_DNA"/>
</dbReference>
<reference evidence="8" key="1">
    <citation type="submission" date="2022-06" db="EMBL/GenBank/DDBJ databases">
        <title>Sneathiella actinostolidae sp. nov., isolated from a sea anemonein the Western Pacific Ocean.</title>
        <authorList>
            <person name="Wei M.J."/>
        </authorList>
    </citation>
    <scope>NUCLEOTIDE SEQUENCE</scope>
    <source>
        <strain evidence="8">PHK-P5</strain>
    </source>
</reference>
<protein>
    <submittedName>
        <fullName evidence="8">DegQ family serine endoprotease</fullName>
    </submittedName>
</protein>
<dbReference type="Pfam" id="PF00595">
    <property type="entry name" value="PDZ"/>
    <property type="match status" value="1"/>
</dbReference>
<dbReference type="InterPro" id="IPR001940">
    <property type="entry name" value="Peptidase_S1C"/>
</dbReference>
<dbReference type="SMART" id="SM00228">
    <property type="entry name" value="PDZ"/>
    <property type="match status" value="2"/>
</dbReference>
<dbReference type="PANTHER" id="PTHR43343">
    <property type="entry name" value="PEPTIDASE S12"/>
    <property type="match status" value="1"/>
</dbReference>
<evidence type="ECO:0000259" key="7">
    <source>
        <dbReference type="PROSITE" id="PS50106"/>
    </source>
</evidence>
<evidence type="ECO:0000313" key="8">
    <source>
        <dbReference type="EMBL" id="USG62785.1"/>
    </source>
</evidence>
<dbReference type="Proteomes" id="UP001056291">
    <property type="component" value="Chromosome"/>
</dbReference>
<dbReference type="RefSeq" id="WP_251936920.1">
    <property type="nucleotide sequence ID" value="NZ_CP098747.1"/>
</dbReference>
<dbReference type="CDD" id="cd10839">
    <property type="entry name" value="cpPDZ1_DegP-like"/>
    <property type="match status" value="1"/>
</dbReference>
<keyword evidence="1" id="KW-0645">Protease</keyword>
<dbReference type="PANTHER" id="PTHR43343:SF3">
    <property type="entry name" value="PROTEASE DO-LIKE 8, CHLOROPLASTIC"/>
    <property type="match status" value="1"/>
</dbReference>
<feature type="domain" description="PDZ" evidence="7">
    <location>
        <begin position="286"/>
        <end position="350"/>
    </location>
</feature>
<organism evidence="8 9">
    <name type="scientific">Sneathiella marina</name>
    <dbReference type="NCBI Taxonomy" id="2950108"/>
    <lineage>
        <taxon>Bacteria</taxon>
        <taxon>Pseudomonadati</taxon>
        <taxon>Pseudomonadota</taxon>
        <taxon>Alphaproteobacteria</taxon>
        <taxon>Sneathiellales</taxon>
        <taxon>Sneathiellaceae</taxon>
        <taxon>Sneathiella</taxon>
    </lineage>
</organism>
<dbReference type="InterPro" id="IPR009003">
    <property type="entry name" value="Peptidase_S1_PA"/>
</dbReference>
<dbReference type="InterPro" id="IPR051201">
    <property type="entry name" value="Chloro_Bact_Ser_Proteases"/>
</dbReference>
<keyword evidence="6" id="KW-1133">Transmembrane helix</keyword>
<evidence type="ECO:0000256" key="6">
    <source>
        <dbReference type="SAM" id="Phobius"/>
    </source>
</evidence>